<accession>G0IXZ9</accession>
<dbReference type="STRING" id="880070.Cycma_0557"/>
<protein>
    <submittedName>
        <fullName evidence="1">Uncharacterized protein</fullName>
    </submittedName>
</protein>
<dbReference type="RefSeq" id="WP_014018630.1">
    <property type="nucleotide sequence ID" value="NC_015914.1"/>
</dbReference>
<evidence type="ECO:0000313" key="2">
    <source>
        <dbReference type="Proteomes" id="UP000001635"/>
    </source>
</evidence>
<dbReference type="KEGG" id="cmr:Cycma_0557"/>
<gene>
    <name evidence="1" type="ordered locus">Cycma_0557</name>
</gene>
<reference evidence="2" key="1">
    <citation type="submission" date="2011-07" db="EMBL/GenBank/DDBJ databases">
        <title>The complete genome of Cyclobacterium marinum DSM 745.</title>
        <authorList>
            <person name="Lucas S."/>
            <person name="Han J."/>
            <person name="Lapidus A."/>
            <person name="Bruce D."/>
            <person name="Goodwin L."/>
            <person name="Pitluck S."/>
            <person name="Peters L."/>
            <person name="Kyrpides N."/>
            <person name="Mavromatis K."/>
            <person name="Ivanova N."/>
            <person name="Ovchinnikova G."/>
            <person name="Chertkov O."/>
            <person name="Detter J.C."/>
            <person name="Tapia R."/>
            <person name="Han C."/>
            <person name="Land M."/>
            <person name="Hauser L."/>
            <person name="Markowitz V."/>
            <person name="Cheng J.-F."/>
            <person name="Hugenholtz P."/>
            <person name="Woyke T."/>
            <person name="Wu D."/>
            <person name="Tindall B."/>
            <person name="Schuetze A."/>
            <person name="Brambilla E."/>
            <person name="Klenk H.-P."/>
            <person name="Eisen J.A."/>
        </authorList>
    </citation>
    <scope>NUCLEOTIDE SEQUENCE [LARGE SCALE GENOMIC DNA]</scope>
    <source>
        <strain evidence="2">ATCC 25205 / DSM 745 / LMG 13164 / NCIMB 1802</strain>
    </source>
</reference>
<evidence type="ECO:0000313" key="1">
    <source>
        <dbReference type="EMBL" id="AEL24332.1"/>
    </source>
</evidence>
<sequence length="119" mass="13350">MKSENLKIEVLEDMFDEAKAGNLIMVTSNLDAEADKKLLEGMKPETVTIKARGTRKHAVTFSVKAVDRVRDGYKVQSRTGKTIMTMSRLTGRVLIGDIVDLDKQEIVNNESKEKLPKQD</sequence>
<name>G0IXZ9_CYCMS</name>
<keyword evidence="2" id="KW-1185">Reference proteome</keyword>
<dbReference type="EMBL" id="CP002955">
    <property type="protein sequence ID" value="AEL24332.1"/>
    <property type="molecule type" value="Genomic_DNA"/>
</dbReference>
<organism evidence="1 2">
    <name type="scientific">Cyclobacterium marinum (strain ATCC 25205 / DSM 745 / LMG 13164 / NCIMB 1802)</name>
    <name type="common">Flectobacillus marinus</name>
    <dbReference type="NCBI Taxonomy" id="880070"/>
    <lineage>
        <taxon>Bacteria</taxon>
        <taxon>Pseudomonadati</taxon>
        <taxon>Bacteroidota</taxon>
        <taxon>Cytophagia</taxon>
        <taxon>Cytophagales</taxon>
        <taxon>Cyclobacteriaceae</taxon>
        <taxon>Cyclobacterium</taxon>
    </lineage>
</organism>
<dbReference type="Proteomes" id="UP000001635">
    <property type="component" value="Chromosome"/>
</dbReference>
<proteinExistence type="predicted"/>
<dbReference type="AlphaFoldDB" id="G0IXZ9"/>
<dbReference type="HOGENOM" id="CLU_2057508_0_0_10"/>